<evidence type="ECO:0000256" key="1">
    <source>
        <dbReference type="SAM" id="Phobius"/>
    </source>
</evidence>
<feature type="transmembrane region" description="Helical" evidence="1">
    <location>
        <begin position="20"/>
        <end position="43"/>
    </location>
</feature>
<feature type="transmembrane region" description="Helical" evidence="1">
    <location>
        <begin position="55"/>
        <end position="77"/>
    </location>
</feature>
<dbReference type="RefSeq" id="WP_111146340.1">
    <property type="nucleotide sequence ID" value="NZ_QKRB01000042.1"/>
</dbReference>
<evidence type="ECO:0000313" key="2">
    <source>
        <dbReference type="EMBL" id="PZD96052.1"/>
    </source>
</evidence>
<name>A0A2W1LM52_9BACL</name>
<feature type="transmembrane region" description="Helical" evidence="1">
    <location>
        <begin position="89"/>
        <end position="112"/>
    </location>
</feature>
<keyword evidence="1" id="KW-0812">Transmembrane</keyword>
<protein>
    <submittedName>
        <fullName evidence="2">Uncharacterized protein</fullName>
    </submittedName>
</protein>
<keyword evidence="1" id="KW-0472">Membrane</keyword>
<reference evidence="2 3" key="1">
    <citation type="submission" date="2018-06" db="EMBL/GenBank/DDBJ databases">
        <title>Paenibacillus imtechensis sp. nov.</title>
        <authorList>
            <person name="Pinnaka A.K."/>
            <person name="Singh H."/>
            <person name="Kaur M."/>
        </authorList>
    </citation>
    <scope>NUCLEOTIDE SEQUENCE [LARGE SCALE GENOMIC DNA]</scope>
    <source>
        <strain evidence="2 3">SMB1</strain>
    </source>
</reference>
<keyword evidence="3" id="KW-1185">Reference proteome</keyword>
<comment type="caution">
    <text evidence="2">The sequence shown here is derived from an EMBL/GenBank/DDBJ whole genome shotgun (WGS) entry which is preliminary data.</text>
</comment>
<dbReference type="EMBL" id="QKRB01000042">
    <property type="protein sequence ID" value="PZD96052.1"/>
    <property type="molecule type" value="Genomic_DNA"/>
</dbReference>
<dbReference type="Proteomes" id="UP000249522">
    <property type="component" value="Unassembled WGS sequence"/>
</dbReference>
<accession>A0A2W1LM52</accession>
<organism evidence="2 3">
    <name type="scientific">Paenibacillus sambharensis</name>
    <dbReference type="NCBI Taxonomy" id="1803190"/>
    <lineage>
        <taxon>Bacteria</taxon>
        <taxon>Bacillati</taxon>
        <taxon>Bacillota</taxon>
        <taxon>Bacilli</taxon>
        <taxon>Bacillales</taxon>
        <taxon>Paenibacillaceae</taxon>
        <taxon>Paenibacillus</taxon>
    </lineage>
</organism>
<feature type="transmembrane region" description="Helical" evidence="1">
    <location>
        <begin position="124"/>
        <end position="144"/>
    </location>
</feature>
<dbReference type="AlphaFoldDB" id="A0A2W1LM52"/>
<gene>
    <name evidence="2" type="ORF">DNH61_09035</name>
</gene>
<evidence type="ECO:0000313" key="3">
    <source>
        <dbReference type="Proteomes" id="UP000249522"/>
    </source>
</evidence>
<sequence length="157" mass="17487">MAERSISDTPRRLAALRRLLTVMVALLSYIGGCALLVLVSGMWLVEAPQVTLSFLFWTFMPYATMGAPFYWMLCSVITRRLGRNKKAMLMSILVCGLYFVVPAALVYIMLLIPVPELLVSRAALMFYILFGSSGILFGFGYSIVQRLVSAESELSIK</sequence>
<keyword evidence="1" id="KW-1133">Transmembrane helix</keyword>
<proteinExistence type="predicted"/>